<dbReference type="InParanoid" id="A0A1X7TW86"/>
<dbReference type="AlphaFoldDB" id="A0A1X7TW86"/>
<reference evidence="1" key="1">
    <citation type="submission" date="2017-05" db="UniProtKB">
        <authorList>
            <consortium name="EnsemblMetazoa"/>
        </authorList>
    </citation>
    <scope>IDENTIFICATION</scope>
</reference>
<accession>A0A1X7TW86</accession>
<proteinExistence type="predicted"/>
<name>A0A1X7TW86_AMPQE</name>
<sequence>LPLTCACGDPFSIDHSLICVHGGLINLRHNDVRDLSASLMKDVCPNVVKEP</sequence>
<organism evidence="1">
    <name type="scientific">Amphimedon queenslandica</name>
    <name type="common">Sponge</name>
    <dbReference type="NCBI Taxonomy" id="400682"/>
    <lineage>
        <taxon>Eukaryota</taxon>
        <taxon>Metazoa</taxon>
        <taxon>Porifera</taxon>
        <taxon>Demospongiae</taxon>
        <taxon>Heteroscleromorpha</taxon>
        <taxon>Haplosclerida</taxon>
        <taxon>Niphatidae</taxon>
        <taxon>Amphimedon</taxon>
    </lineage>
</organism>
<protein>
    <submittedName>
        <fullName evidence="1">Uncharacterized protein</fullName>
    </submittedName>
</protein>
<evidence type="ECO:0000313" key="1">
    <source>
        <dbReference type="EnsemblMetazoa" id="Aqu2.1.19588_001"/>
    </source>
</evidence>
<dbReference type="EnsemblMetazoa" id="Aqu2.1.19588_001">
    <property type="protein sequence ID" value="Aqu2.1.19588_001"/>
    <property type="gene ID" value="Aqu2.1.19588"/>
</dbReference>